<gene>
    <name evidence="5" type="ORF">SAMN02910418_00033</name>
</gene>
<keyword evidence="3" id="KW-0812">Transmembrane</keyword>
<name>A0A1H3VFS6_9ACTO</name>
<feature type="transmembrane region" description="Helical" evidence="3">
    <location>
        <begin position="24"/>
        <end position="43"/>
    </location>
</feature>
<evidence type="ECO:0000256" key="3">
    <source>
        <dbReference type="SAM" id="Phobius"/>
    </source>
</evidence>
<evidence type="ECO:0000259" key="4">
    <source>
        <dbReference type="Pfam" id="PF11611"/>
    </source>
</evidence>
<sequence>MSTPQAPAPATEPKKQNWFARHKILTAILAVIVLAIIGSQLTGTNEAATTPASTTAPAETSAGGEAGSSDNSQETTDEPAEAEAAPGIGDTITTGAFEITITKIEPGISKVGPSGFEEKAQGQFVKVFASVKNTSNEAEYFVEGEQKLIDDSDRQHSTSSSSIYLDESHLLFTEINPGNTAEGVMLFDIPTDAKPVAIDLKGGIFGSATRVSLQP</sequence>
<dbReference type="EMBL" id="FNQV01000001">
    <property type="protein sequence ID" value="SDZ73609.1"/>
    <property type="molecule type" value="Genomic_DNA"/>
</dbReference>
<keyword evidence="1" id="KW-0732">Signal</keyword>
<protein>
    <recommendedName>
        <fullName evidence="4">DUF4352 domain-containing protein</fullName>
    </recommendedName>
</protein>
<proteinExistence type="predicted"/>
<dbReference type="Gene3D" id="2.60.40.1240">
    <property type="match status" value="1"/>
</dbReference>
<dbReference type="Proteomes" id="UP000199288">
    <property type="component" value="Unassembled WGS sequence"/>
</dbReference>
<dbReference type="AlphaFoldDB" id="A0A1H3VFS6"/>
<keyword evidence="3" id="KW-1133">Transmembrane helix</keyword>
<feature type="region of interest" description="Disordered" evidence="2">
    <location>
        <begin position="44"/>
        <end position="89"/>
    </location>
</feature>
<evidence type="ECO:0000313" key="5">
    <source>
        <dbReference type="EMBL" id="SDZ73609.1"/>
    </source>
</evidence>
<keyword evidence="6" id="KW-1185">Reference proteome</keyword>
<feature type="domain" description="DUF4352" evidence="4">
    <location>
        <begin position="87"/>
        <end position="207"/>
    </location>
</feature>
<dbReference type="InterPro" id="IPR029050">
    <property type="entry name" value="Immunoprotect_excell_Ig-like"/>
</dbReference>
<reference evidence="6" key="1">
    <citation type="submission" date="2016-10" db="EMBL/GenBank/DDBJ databases">
        <authorList>
            <person name="Varghese N."/>
            <person name="Submissions S."/>
        </authorList>
    </citation>
    <scope>NUCLEOTIDE SEQUENCE [LARGE SCALE GENOMIC DNA]</scope>
    <source>
        <strain evidence="6">KPR-1</strain>
    </source>
</reference>
<evidence type="ECO:0000313" key="6">
    <source>
        <dbReference type="Proteomes" id="UP000199288"/>
    </source>
</evidence>
<organism evidence="5 6">
    <name type="scientific">Bowdeniella nasicola</name>
    <dbReference type="NCBI Taxonomy" id="208480"/>
    <lineage>
        <taxon>Bacteria</taxon>
        <taxon>Bacillati</taxon>
        <taxon>Actinomycetota</taxon>
        <taxon>Actinomycetes</taxon>
        <taxon>Actinomycetales</taxon>
        <taxon>Actinomycetaceae</taxon>
        <taxon>Bowdeniella</taxon>
    </lineage>
</organism>
<dbReference type="Pfam" id="PF11611">
    <property type="entry name" value="DUF4352"/>
    <property type="match status" value="1"/>
</dbReference>
<keyword evidence="3" id="KW-0472">Membrane</keyword>
<evidence type="ECO:0000256" key="1">
    <source>
        <dbReference type="ARBA" id="ARBA00022729"/>
    </source>
</evidence>
<feature type="compositionally biased region" description="Low complexity" evidence="2">
    <location>
        <begin position="46"/>
        <end position="69"/>
    </location>
</feature>
<dbReference type="OrthoDB" id="3430849at2"/>
<dbReference type="InterPro" id="IPR029051">
    <property type="entry name" value="DUF4352"/>
</dbReference>
<dbReference type="RefSeq" id="WP_092560793.1">
    <property type="nucleotide sequence ID" value="NZ_FNQV01000001.1"/>
</dbReference>
<evidence type="ECO:0000256" key="2">
    <source>
        <dbReference type="SAM" id="MobiDB-lite"/>
    </source>
</evidence>
<accession>A0A1H3VFS6</accession>